<dbReference type="GO" id="GO:0005789">
    <property type="term" value="C:endoplasmic reticulum membrane"/>
    <property type="evidence" value="ECO:0007669"/>
    <property type="project" value="UniProtKB-SubCell"/>
</dbReference>
<gene>
    <name evidence="13" type="ORF">ONE63_007276</name>
</gene>
<keyword evidence="8" id="KW-0256">Endoplasmic reticulum</keyword>
<evidence type="ECO:0000256" key="9">
    <source>
        <dbReference type="ARBA" id="ARBA00022842"/>
    </source>
</evidence>
<keyword evidence="7" id="KW-0812">Transmembrane</keyword>
<dbReference type="Proteomes" id="UP001075354">
    <property type="component" value="Chromosome 4"/>
</dbReference>
<evidence type="ECO:0000256" key="3">
    <source>
        <dbReference type="ARBA" id="ARBA00004922"/>
    </source>
</evidence>
<name>A0AAV7XZ08_9NEOP</name>
<organism evidence="13 14">
    <name type="scientific">Megalurothrips usitatus</name>
    <name type="common">bean blossom thrips</name>
    <dbReference type="NCBI Taxonomy" id="439358"/>
    <lineage>
        <taxon>Eukaryota</taxon>
        <taxon>Metazoa</taxon>
        <taxon>Ecdysozoa</taxon>
        <taxon>Arthropoda</taxon>
        <taxon>Hexapoda</taxon>
        <taxon>Insecta</taxon>
        <taxon>Pterygota</taxon>
        <taxon>Neoptera</taxon>
        <taxon>Paraneoptera</taxon>
        <taxon>Thysanoptera</taxon>
        <taxon>Terebrantia</taxon>
        <taxon>Thripoidea</taxon>
        <taxon>Thripidae</taxon>
        <taxon>Megalurothrips</taxon>
    </lineage>
</organism>
<comment type="caution">
    <text evidence="13">The sequence shown here is derived from an EMBL/GenBank/DDBJ whole genome shotgun (WGS) entry which is preliminary data.</text>
</comment>
<comment type="subcellular location">
    <subcellularLocation>
        <location evidence="2">Endoplasmic reticulum membrane</location>
    </subcellularLocation>
</comment>
<evidence type="ECO:0000256" key="10">
    <source>
        <dbReference type="ARBA" id="ARBA00022989"/>
    </source>
</evidence>
<comment type="similarity">
    <text evidence="4">Belongs to the UPP synthase family.</text>
</comment>
<evidence type="ECO:0000313" key="14">
    <source>
        <dbReference type="Proteomes" id="UP001075354"/>
    </source>
</evidence>
<keyword evidence="9" id="KW-0460">Magnesium</keyword>
<evidence type="ECO:0000256" key="11">
    <source>
        <dbReference type="ARBA" id="ARBA00023136"/>
    </source>
</evidence>
<evidence type="ECO:0000256" key="1">
    <source>
        <dbReference type="ARBA" id="ARBA00001946"/>
    </source>
</evidence>
<keyword evidence="6" id="KW-0808">Transferase</keyword>
<evidence type="ECO:0000256" key="8">
    <source>
        <dbReference type="ARBA" id="ARBA00022824"/>
    </source>
</evidence>
<dbReference type="EMBL" id="JAPTSV010000004">
    <property type="protein sequence ID" value="KAJ1528907.1"/>
    <property type="molecule type" value="Genomic_DNA"/>
</dbReference>
<dbReference type="GO" id="GO:1904423">
    <property type="term" value="C:dehydrodolichyl diphosphate synthase complex"/>
    <property type="evidence" value="ECO:0007669"/>
    <property type="project" value="InterPro"/>
</dbReference>
<dbReference type="PANTHER" id="PTHR21528:SF0">
    <property type="entry name" value="DEHYDRODOLICHYL DIPHOSPHATE SYNTHASE COMPLEX SUBUNIT NUS1"/>
    <property type="match status" value="1"/>
</dbReference>
<evidence type="ECO:0000256" key="12">
    <source>
        <dbReference type="ARBA" id="ARBA00047353"/>
    </source>
</evidence>
<keyword evidence="14" id="KW-1185">Reference proteome</keyword>
<evidence type="ECO:0000256" key="7">
    <source>
        <dbReference type="ARBA" id="ARBA00022692"/>
    </source>
</evidence>
<comment type="cofactor">
    <cofactor evidence="1">
        <name>Mg(2+)</name>
        <dbReference type="ChEBI" id="CHEBI:18420"/>
    </cofactor>
</comment>
<evidence type="ECO:0000256" key="4">
    <source>
        <dbReference type="ARBA" id="ARBA00005432"/>
    </source>
</evidence>
<dbReference type="Gene3D" id="3.40.1180.10">
    <property type="entry name" value="Decaprenyl diphosphate synthase-like"/>
    <property type="match status" value="1"/>
</dbReference>
<proteinExistence type="inferred from homology"/>
<dbReference type="PANTHER" id="PTHR21528">
    <property type="entry name" value="DEHYDRODOLICHYL DIPHOSPHATE SYNTHASE COMPLEX SUBUNIT NUS1"/>
    <property type="match status" value="1"/>
</dbReference>
<comment type="catalytic activity">
    <reaction evidence="12">
        <text>n isopentenyl diphosphate + (2E,6E)-farnesyl diphosphate = a di-trans,poly-cis-polyprenyl diphosphate + n diphosphate</text>
        <dbReference type="Rhea" id="RHEA:53008"/>
        <dbReference type="Rhea" id="RHEA-COMP:19494"/>
        <dbReference type="ChEBI" id="CHEBI:33019"/>
        <dbReference type="ChEBI" id="CHEBI:128769"/>
        <dbReference type="ChEBI" id="CHEBI:136960"/>
        <dbReference type="ChEBI" id="CHEBI:175763"/>
        <dbReference type="EC" id="2.5.1.87"/>
    </reaction>
</comment>
<evidence type="ECO:0000256" key="6">
    <source>
        <dbReference type="ARBA" id="ARBA00022679"/>
    </source>
</evidence>
<dbReference type="EC" id="2.5.1.87" evidence="5"/>
<evidence type="ECO:0000313" key="13">
    <source>
        <dbReference type="EMBL" id="KAJ1528907.1"/>
    </source>
</evidence>
<dbReference type="AlphaFoldDB" id="A0AAV7XZ08"/>
<protein>
    <recommendedName>
        <fullName evidence="5">ditrans,polycis-polyprenyl diphosphate synthase [(2E,6E)-farnesyldiphosphate specific]</fullName>
        <ecNumber evidence="5">2.5.1.87</ecNumber>
    </recommendedName>
</protein>
<keyword evidence="10" id="KW-1133">Transmembrane helix</keyword>
<dbReference type="GO" id="GO:0045547">
    <property type="term" value="F:ditrans,polycis-polyprenyl diphosphate synthase [(2E,6E)-farnesyl diphosphate specific] activity"/>
    <property type="evidence" value="ECO:0007669"/>
    <property type="project" value="UniProtKB-EC"/>
</dbReference>
<comment type="pathway">
    <text evidence="3">Protein modification; protein glycosylation.</text>
</comment>
<dbReference type="SUPFAM" id="SSF64005">
    <property type="entry name" value="Undecaprenyl diphosphate synthase"/>
    <property type="match status" value="1"/>
</dbReference>
<evidence type="ECO:0000256" key="2">
    <source>
        <dbReference type="ARBA" id="ARBA00004586"/>
    </source>
</evidence>
<accession>A0AAV7XZ08</accession>
<sequence>MATSVIYKLLYLADSARLLVLRLSHGARGRIGGILGDNSDTGTAIRRALGSKTLDHLAVILSKEEVAVADLVRVAVWSRAAGTAHVSFHDPWGRLKARRAALDQALQAAGLDPCRTAANATAEPHTAAGGRLPCVTLLDMADGKAAIARAARGLCERALVGELTSAGVSMELLDGCIVRGVGVPAPELAVCCGDVISLCGFLPWHASFTTFLLLPSLRNLSLCGFVSLLDKFSQCEQRGGA</sequence>
<keyword evidence="11" id="KW-0472">Membrane</keyword>
<dbReference type="InterPro" id="IPR036424">
    <property type="entry name" value="UPP_synth-like_sf"/>
</dbReference>
<dbReference type="InterPro" id="IPR038887">
    <property type="entry name" value="Nus1/NgBR"/>
</dbReference>
<evidence type="ECO:0000256" key="5">
    <source>
        <dbReference type="ARBA" id="ARBA00012596"/>
    </source>
</evidence>
<reference evidence="13" key="1">
    <citation type="submission" date="2022-12" db="EMBL/GenBank/DDBJ databases">
        <title>Chromosome-level genome assembly of the bean flower thrips Megalurothrips usitatus.</title>
        <authorList>
            <person name="Ma L."/>
            <person name="Liu Q."/>
            <person name="Li H."/>
            <person name="Cai W."/>
        </authorList>
    </citation>
    <scope>NUCLEOTIDE SEQUENCE</scope>
    <source>
        <strain evidence="13">Cailab_2022a</strain>
    </source>
</reference>